<protein>
    <submittedName>
        <fullName evidence="1">Uncharacterized protein</fullName>
    </submittedName>
</protein>
<organism evidence="1 2">
    <name type="scientific">Ensifer canadensis</name>
    <dbReference type="NCBI Taxonomy" id="555315"/>
    <lineage>
        <taxon>Bacteria</taxon>
        <taxon>Pseudomonadati</taxon>
        <taxon>Pseudomonadota</taxon>
        <taxon>Alphaproteobacteria</taxon>
        <taxon>Hyphomicrobiales</taxon>
        <taxon>Rhizobiaceae</taxon>
        <taxon>Sinorhizobium/Ensifer group</taxon>
        <taxon>Ensifer</taxon>
    </lineage>
</organism>
<keyword evidence="2" id="KW-1185">Reference proteome</keyword>
<reference evidence="1 2" key="1">
    <citation type="submission" date="2020-01" db="EMBL/GenBank/DDBJ databases">
        <title>Draft genome assembly of Ensifer adhaerens T173.</title>
        <authorList>
            <person name="Craig J.E."/>
            <person name="Stinchcombe J.R."/>
        </authorList>
    </citation>
    <scope>NUCLEOTIDE SEQUENCE [LARGE SCALE GENOMIC DNA]</scope>
    <source>
        <strain evidence="1 2">T173</strain>
    </source>
</reference>
<dbReference type="AlphaFoldDB" id="A0AAW4FEJ0"/>
<dbReference type="EMBL" id="WXFA01000001">
    <property type="protein sequence ID" value="MBM3089248.1"/>
    <property type="molecule type" value="Genomic_DNA"/>
</dbReference>
<evidence type="ECO:0000313" key="2">
    <source>
        <dbReference type="Proteomes" id="UP000744980"/>
    </source>
</evidence>
<name>A0AAW4FEJ0_9HYPH</name>
<proteinExistence type="predicted"/>
<dbReference type="RefSeq" id="WP_203527204.1">
    <property type="nucleotide sequence ID" value="NZ_CP083370.1"/>
</dbReference>
<accession>A0AAW4FEJ0</accession>
<gene>
    <name evidence="1" type="ORF">GFB56_00240</name>
</gene>
<evidence type="ECO:0000313" key="1">
    <source>
        <dbReference type="EMBL" id="MBM3089248.1"/>
    </source>
</evidence>
<comment type="caution">
    <text evidence="1">The sequence shown here is derived from an EMBL/GenBank/DDBJ whole genome shotgun (WGS) entry which is preliminary data.</text>
</comment>
<sequence>MNSEITKAMGEIYTLARLMKDDPAFDEGQRAAAARIVDQFNEVIARLTVISDEAADLEQSTYGKGLRLEEWQITAIKRIYGDDAMTVPVKFVAGKFVR</sequence>
<dbReference type="Proteomes" id="UP000744980">
    <property type="component" value="Unassembled WGS sequence"/>
</dbReference>